<proteinExistence type="predicted"/>
<feature type="non-terminal residue" evidence="1">
    <location>
        <position position="41"/>
    </location>
</feature>
<protein>
    <submittedName>
        <fullName evidence="1">Uncharacterized protein</fullName>
    </submittedName>
</protein>
<reference evidence="1 2" key="1">
    <citation type="journal article" date="2018" name="Front. Plant Sci.">
        <title>Red Clover (Trifolium pratense) and Zigzag Clover (T. medium) - A Picture of Genomic Similarities and Differences.</title>
        <authorList>
            <person name="Dluhosova J."/>
            <person name="Istvanek J."/>
            <person name="Nedelnik J."/>
            <person name="Repkova J."/>
        </authorList>
    </citation>
    <scope>NUCLEOTIDE SEQUENCE [LARGE SCALE GENOMIC DNA]</scope>
    <source>
        <strain evidence="2">cv. 10/8</strain>
        <tissue evidence="1">Leaf</tissue>
    </source>
</reference>
<dbReference type="AlphaFoldDB" id="A0A392TPM2"/>
<dbReference type="EMBL" id="LXQA010621432">
    <property type="protein sequence ID" value="MCI62584.1"/>
    <property type="molecule type" value="Genomic_DNA"/>
</dbReference>
<comment type="caution">
    <text evidence="1">The sequence shown here is derived from an EMBL/GenBank/DDBJ whole genome shotgun (WGS) entry which is preliminary data.</text>
</comment>
<sequence length="41" mass="4651">MEYFSIFQVRCLRTSPNKANQGPGIKPFASLDQSLKESKSF</sequence>
<name>A0A392TPM2_9FABA</name>
<accession>A0A392TPM2</accession>
<dbReference type="Proteomes" id="UP000265520">
    <property type="component" value="Unassembled WGS sequence"/>
</dbReference>
<keyword evidence="2" id="KW-1185">Reference proteome</keyword>
<evidence type="ECO:0000313" key="2">
    <source>
        <dbReference type="Proteomes" id="UP000265520"/>
    </source>
</evidence>
<evidence type="ECO:0000313" key="1">
    <source>
        <dbReference type="EMBL" id="MCI62584.1"/>
    </source>
</evidence>
<organism evidence="1 2">
    <name type="scientific">Trifolium medium</name>
    <dbReference type="NCBI Taxonomy" id="97028"/>
    <lineage>
        <taxon>Eukaryota</taxon>
        <taxon>Viridiplantae</taxon>
        <taxon>Streptophyta</taxon>
        <taxon>Embryophyta</taxon>
        <taxon>Tracheophyta</taxon>
        <taxon>Spermatophyta</taxon>
        <taxon>Magnoliopsida</taxon>
        <taxon>eudicotyledons</taxon>
        <taxon>Gunneridae</taxon>
        <taxon>Pentapetalae</taxon>
        <taxon>rosids</taxon>
        <taxon>fabids</taxon>
        <taxon>Fabales</taxon>
        <taxon>Fabaceae</taxon>
        <taxon>Papilionoideae</taxon>
        <taxon>50 kb inversion clade</taxon>
        <taxon>NPAAA clade</taxon>
        <taxon>Hologalegina</taxon>
        <taxon>IRL clade</taxon>
        <taxon>Trifolieae</taxon>
        <taxon>Trifolium</taxon>
    </lineage>
</organism>